<dbReference type="CDD" id="cd00347">
    <property type="entry name" value="Flavin_utilizing_monoxygenases"/>
    <property type="match status" value="1"/>
</dbReference>
<evidence type="ECO:0000256" key="1">
    <source>
        <dbReference type="ARBA" id="ARBA00007789"/>
    </source>
</evidence>
<dbReference type="GO" id="GO:0016705">
    <property type="term" value="F:oxidoreductase activity, acting on paired donors, with incorporation or reduction of molecular oxygen"/>
    <property type="evidence" value="ECO:0007669"/>
    <property type="project" value="InterPro"/>
</dbReference>
<dbReference type="InterPro" id="IPR036661">
    <property type="entry name" value="Luciferase-like_sf"/>
</dbReference>
<keyword evidence="4" id="KW-1185">Reference proteome</keyword>
<comment type="similarity">
    <text evidence="1">To bacterial alkanal monooxygenase alpha and beta chains.</text>
</comment>
<evidence type="ECO:0000313" key="4">
    <source>
        <dbReference type="Proteomes" id="UP000441585"/>
    </source>
</evidence>
<evidence type="ECO:0000259" key="2">
    <source>
        <dbReference type="Pfam" id="PF00296"/>
    </source>
</evidence>
<feature type="domain" description="Luciferase-like" evidence="2">
    <location>
        <begin position="1"/>
        <end position="302"/>
    </location>
</feature>
<name>A0A6I2M547_9BACI</name>
<sequence>MKLSILDQAPIAQSASPQAALQESLKLAQLAENTGYSRYWIAEHHDMAGLACPAPEVMLSYIGAGTRTIRIGAGAILLPHYKPYKVAETFHLLATLFPGRIDLGIGRAPGGSAEATIALSDNFLENVRTMPQKLKELLRFLHNDFPAEHMFSKIKASPIPAESPEVWLLGTSEKSGKLAAQTGIAYAFGQFMSDKNGAEMLKGYKDLFQPKYELKQPKSILTVNAVCAETTEKAKEMASSAHLWRMQQLQGITSGVPSIDEAKDYKYNPEEREMIEAAEAKMVIGNPSEVKKQLMEIERNCGADELMIVTITHSYEDRLKSYKLIADEMGEMMK</sequence>
<dbReference type="EC" id="1.-.-.-" evidence="3"/>
<dbReference type="RefSeq" id="WP_070876913.1">
    <property type="nucleotide sequence ID" value="NZ_CAJGAA010000001.1"/>
</dbReference>
<reference evidence="3 4" key="1">
    <citation type="submission" date="2019-11" db="EMBL/GenBank/DDBJ databases">
        <title>Bacillus idriensis genome.</title>
        <authorList>
            <person name="Konopka E.N."/>
            <person name="Newman J.D."/>
        </authorList>
    </citation>
    <scope>NUCLEOTIDE SEQUENCE [LARGE SCALE GENOMIC DNA]</scope>
    <source>
        <strain evidence="3 4">DSM 19097</strain>
    </source>
</reference>
<organism evidence="3 4">
    <name type="scientific">Metabacillus idriensis</name>
    <dbReference type="NCBI Taxonomy" id="324768"/>
    <lineage>
        <taxon>Bacteria</taxon>
        <taxon>Bacillati</taxon>
        <taxon>Bacillota</taxon>
        <taxon>Bacilli</taxon>
        <taxon>Bacillales</taxon>
        <taxon>Bacillaceae</taxon>
        <taxon>Metabacillus</taxon>
    </lineage>
</organism>
<dbReference type="EMBL" id="WKKF01000001">
    <property type="protein sequence ID" value="MRX53059.1"/>
    <property type="molecule type" value="Genomic_DNA"/>
</dbReference>
<dbReference type="InterPro" id="IPR019949">
    <property type="entry name" value="CmoO-like"/>
</dbReference>
<dbReference type="Pfam" id="PF00296">
    <property type="entry name" value="Bac_luciferase"/>
    <property type="match status" value="1"/>
</dbReference>
<keyword evidence="3" id="KW-0560">Oxidoreductase</keyword>
<comment type="caution">
    <text evidence="3">The sequence shown here is derived from an EMBL/GenBank/DDBJ whole genome shotgun (WGS) entry which is preliminary data.</text>
</comment>
<dbReference type="PANTHER" id="PTHR30137">
    <property type="entry name" value="LUCIFERASE-LIKE MONOOXYGENASE"/>
    <property type="match status" value="1"/>
</dbReference>
<dbReference type="Gene3D" id="3.20.20.30">
    <property type="entry name" value="Luciferase-like domain"/>
    <property type="match status" value="1"/>
</dbReference>
<protein>
    <submittedName>
        <fullName evidence="3">MsnO8 family LLM class oxidoreductase</fullName>
        <ecNumber evidence="3">1.-.-.-</ecNumber>
    </submittedName>
</protein>
<dbReference type="AlphaFoldDB" id="A0A6I2M547"/>
<gene>
    <name evidence="3" type="ORF">GJU41_03680</name>
</gene>
<dbReference type="GO" id="GO:0005829">
    <property type="term" value="C:cytosol"/>
    <property type="evidence" value="ECO:0007669"/>
    <property type="project" value="TreeGrafter"/>
</dbReference>
<dbReference type="NCBIfam" id="TIGR03558">
    <property type="entry name" value="oxido_grp_1"/>
    <property type="match status" value="1"/>
</dbReference>
<proteinExistence type="predicted"/>
<dbReference type="SUPFAM" id="SSF51679">
    <property type="entry name" value="Bacterial luciferase-like"/>
    <property type="match status" value="1"/>
</dbReference>
<dbReference type="FunFam" id="3.20.20.30:FF:000002">
    <property type="entry name" value="LLM class flavin-dependent oxidoreductase"/>
    <property type="match status" value="1"/>
</dbReference>
<dbReference type="PANTHER" id="PTHR30137:SF19">
    <property type="entry name" value="LUCIFERASE-LIKE MONOOXYGENASE"/>
    <property type="match status" value="1"/>
</dbReference>
<dbReference type="Proteomes" id="UP000441585">
    <property type="component" value="Unassembled WGS sequence"/>
</dbReference>
<dbReference type="InterPro" id="IPR011251">
    <property type="entry name" value="Luciferase-like_dom"/>
</dbReference>
<evidence type="ECO:0000313" key="3">
    <source>
        <dbReference type="EMBL" id="MRX53059.1"/>
    </source>
</evidence>
<dbReference type="InterPro" id="IPR050766">
    <property type="entry name" value="Bact_Lucif_Oxidored"/>
</dbReference>
<accession>A0A6I2M547</accession>